<dbReference type="Proteomes" id="UP001189429">
    <property type="component" value="Unassembled WGS sequence"/>
</dbReference>
<evidence type="ECO:0000256" key="1">
    <source>
        <dbReference type="SAM" id="MobiDB-lite"/>
    </source>
</evidence>
<evidence type="ECO:0000256" key="2">
    <source>
        <dbReference type="SAM" id="SignalP"/>
    </source>
</evidence>
<gene>
    <name evidence="3" type="ORF">PCOR1329_LOCUS64114</name>
</gene>
<feature type="chain" id="PRO_5047283400" evidence="2">
    <location>
        <begin position="22"/>
        <end position="264"/>
    </location>
</feature>
<keyword evidence="2" id="KW-0732">Signal</keyword>
<accession>A0ABN9W505</accession>
<evidence type="ECO:0000313" key="3">
    <source>
        <dbReference type="EMBL" id="CAK0881187.1"/>
    </source>
</evidence>
<keyword evidence="4" id="KW-1185">Reference proteome</keyword>
<sequence length="264" mass="28499">MCRIRGMFWLSTLQGIPVLQAEVNDATIANVASEIVGMAASHQVATTATAQTVVRTAVILDTSNWEAMAAAMVVVRMLAPRFMLEPTDAPLIIPASMSLPDAVTYVLFICTNGALVAEPCVRTIVAAKERGLPVLPIIAEDNFLFPSKNFVDVNRHVLSQILRSMGDHENNIERFAAIPAIFNTIGVTFNVKMESELGLKIRSEEIHERIRMATTRVVYHQAESGRSRDSPTMADLPSGSSADGKVLQDLPSGNSTSSFASAGE</sequence>
<comment type="caution">
    <text evidence="3">The sequence shown here is derived from an EMBL/GenBank/DDBJ whole genome shotgun (WGS) entry which is preliminary data.</text>
</comment>
<proteinExistence type="predicted"/>
<organism evidence="3 4">
    <name type="scientific">Prorocentrum cordatum</name>
    <dbReference type="NCBI Taxonomy" id="2364126"/>
    <lineage>
        <taxon>Eukaryota</taxon>
        <taxon>Sar</taxon>
        <taxon>Alveolata</taxon>
        <taxon>Dinophyceae</taxon>
        <taxon>Prorocentrales</taxon>
        <taxon>Prorocentraceae</taxon>
        <taxon>Prorocentrum</taxon>
    </lineage>
</organism>
<evidence type="ECO:0000313" key="4">
    <source>
        <dbReference type="Proteomes" id="UP001189429"/>
    </source>
</evidence>
<dbReference type="EMBL" id="CAUYUJ010018164">
    <property type="protein sequence ID" value="CAK0881187.1"/>
    <property type="molecule type" value="Genomic_DNA"/>
</dbReference>
<feature type="region of interest" description="Disordered" evidence="1">
    <location>
        <begin position="221"/>
        <end position="264"/>
    </location>
</feature>
<feature type="compositionally biased region" description="Polar residues" evidence="1">
    <location>
        <begin position="251"/>
        <end position="264"/>
    </location>
</feature>
<feature type="signal peptide" evidence="2">
    <location>
        <begin position="1"/>
        <end position="21"/>
    </location>
</feature>
<reference evidence="3" key="1">
    <citation type="submission" date="2023-10" db="EMBL/GenBank/DDBJ databases">
        <authorList>
            <person name="Chen Y."/>
            <person name="Shah S."/>
            <person name="Dougan E. K."/>
            <person name="Thang M."/>
            <person name="Chan C."/>
        </authorList>
    </citation>
    <scope>NUCLEOTIDE SEQUENCE [LARGE SCALE GENOMIC DNA]</scope>
</reference>
<name>A0ABN9W505_9DINO</name>
<protein>
    <submittedName>
        <fullName evidence="3">Uncharacterized protein</fullName>
    </submittedName>
</protein>